<dbReference type="InterPro" id="IPR002921">
    <property type="entry name" value="Fungal_lipase-type"/>
</dbReference>
<evidence type="ECO:0000259" key="2">
    <source>
        <dbReference type="Pfam" id="PF01764"/>
    </source>
</evidence>
<dbReference type="GO" id="GO:0006629">
    <property type="term" value="P:lipid metabolic process"/>
    <property type="evidence" value="ECO:0007669"/>
    <property type="project" value="InterPro"/>
</dbReference>
<feature type="domain" description="Fungal lipase-type" evidence="2">
    <location>
        <begin position="65"/>
        <end position="195"/>
    </location>
</feature>
<dbReference type="PANTHER" id="PTHR45856">
    <property type="entry name" value="ALPHA/BETA-HYDROLASES SUPERFAMILY PROTEIN"/>
    <property type="match status" value="1"/>
</dbReference>
<dbReference type="CDD" id="cd00519">
    <property type="entry name" value="Lipase_3"/>
    <property type="match status" value="1"/>
</dbReference>
<accession>A0A7G5C2X3</accession>
<proteinExistence type="predicted"/>
<evidence type="ECO:0000313" key="3">
    <source>
        <dbReference type="EMBL" id="QMV43557.1"/>
    </source>
</evidence>
<keyword evidence="4" id="KW-1185">Reference proteome</keyword>
<sequence>MSGYNNRTAIFLAAVCSQTYAHFNNPSGKFVIPKSYELVTDIRARSLTGAAEKFGFILQSDSHVIVAFRGTSTTTDWISDAMASQAKFKCVNHSGYSHRGFSKIYYSARETVLSAISGLSADKSLFVTGHSLGGALATLCALDVAANSFYDHPVVYTFASPRVGDPTFAKEYGKRVNDSFRIQNRFDVVTHLPPPSYKPPRREKTFIYEHVSKAETLSFHNGSVPGNHVIGSYYEELAKRDPRFAEQLGKRNPGLCPEPSRYGFDKR</sequence>
<organism evidence="3 4">
    <name type="scientific">Cohnella cholangitidis</name>
    <dbReference type="NCBI Taxonomy" id="2598458"/>
    <lineage>
        <taxon>Bacteria</taxon>
        <taxon>Bacillati</taxon>
        <taxon>Bacillota</taxon>
        <taxon>Bacilli</taxon>
        <taxon>Bacillales</taxon>
        <taxon>Paenibacillaceae</taxon>
        <taxon>Cohnella</taxon>
    </lineage>
</organism>
<dbReference type="PANTHER" id="PTHR45856:SF24">
    <property type="entry name" value="FUNGAL LIPASE-LIKE DOMAIN-CONTAINING PROTEIN"/>
    <property type="match status" value="1"/>
</dbReference>
<dbReference type="KEGG" id="cchl:FPL14_22020"/>
<gene>
    <name evidence="3" type="ORF">FPL14_22020</name>
</gene>
<dbReference type="SUPFAM" id="SSF53474">
    <property type="entry name" value="alpha/beta-Hydrolases"/>
    <property type="match status" value="1"/>
</dbReference>
<reference evidence="3 4" key="1">
    <citation type="submission" date="2019-07" db="EMBL/GenBank/DDBJ databases">
        <authorList>
            <person name="Kim J.K."/>
            <person name="Cheong H.-M."/>
            <person name="Choi Y."/>
            <person name="Hwang K.J."/>
            <person name="Lee S."/>
            <person name="Choi C."/>
        </authorList>
    </citation>
    <scope>NUCLEOTIDE SEQUENCE [LARGE SCALE GENOMIC DNA]</scope>
    <source>
        <strain evidence="3 4">KS 22</strain>
    </source>
</reference>
<dbReference type="RefSeq" id="WP_182299792.1">
    <property type="nucleotide sequence ID" value="NZ_CP041969.1"/>
</dbReference>
<dbReference type="AlphaFoldDB" id="A0A7G5C2X3"/>
<dbReference type="InterPro" id="IPR029058">
    <property type="entry name" value="AB_hydrolase_fold"/>
</dbReference>
<feature type="region of interest" description="Disordered" evidence="1">
    <location>
        <begin position="246"/>
        <end position="267"/>
    </location>
</feature>
<dbReference type="Gene3D" id="3.40.50.1820">
    <property type="entry name" value="alpha/beta hydrolase"/>
    <property type="match status" value="1"/>
</dbReference>
<protein>
    <submittedName>
        <fullName evidence="3">Lipase family protein</fullName>
    </submittedName>
</protein>
<dbReference type="Pfam" id="PF01764">
    <property type="entry name" value="Lipase_3"/>
    <property type="match status" value="1"/>
</dbReference>
<name>A0A7G5C2X3_9BACL</name>
<evidence type="ECO:0000313" key="4">
    <source>
        <dbReference type="Proteomes" id="UP000515679"/>
    </source>
</evidence>
<dbReference type="InterPro" id="IPR051218">
    <property type="entry name" value="Sec_MonoDiacylglyc_Lipase"/>
</dbReference>
<evidence type="ECO:0000256" key="1">
    <source>
        <dbReference type="SAM" id="MobiDB-lite"/>
    </source>
</evidence>
<dbReference type="EMBL" id="CP041969">
    <property type="protein sequence ID" value="QMV43557.1"/>
    <property type="molecule type" value="Genomic_DNA"/>
</dbReference>
<dbReference type="Proteomes" id="UP000515679">
    <property type="component" value="Chromosome"/>
</dbReference>